<dbReference type="FunFam" id="1.20.1310.10:FF:000001">
    <property type="entry name" value="Cullin 3"/>
    <property type="match status" value="1"/>
</dbReference>
<dbReference type="Pfam" id="PF26557">
    <property type="entry name" value="Cullin_AB"/>
    <property type="match status" value="1"/>
</dbReference>
<comment type="caution">
    <text evidence="8">The sequence shown here is derived from an EMBL/GenBank/DDBJ whole genome shotgun (WGS) entry which is preliminary data.</text>
</comment>
<dbReference type="InterPro" id="IPR016159">
    <property type="entry name" value="Cullin_repeat-like_dom_sf"/>
</dbReference>
<dbReference type="InterPro" id="IPR016158">
    <property type="entry name" value="Cullin_homology"/>
</dbReference>
<protein>
    <recommendedName>
        <fullName evidence="7">Cullin family profile domain-containing protein</fullName>
    </recommendedName>
</protein>
<dbReference type="FunFam" id="1.20.1310.10:FF:000002">
    <property type="entry name" value="cullin-3 isoform X1"/>
    <property type="match status" value="1"/>
</dbReference>
<keyword evidence="9" id="KW-1185">Reference proteome</keyword>
<feature type="region of interest" description="Disordered" evidence="6">
    <location>
        <begin position="1"/>
        <end position="25"/>
    </location>
</feature>
<keyword evidence="3" id="KW-0832">Ubl conjugation</keyword>
<sequence>MASLGKKTGNSGNIRQFRSGDPMDEKESNRTWDCLKHAIHQIHQHNASSLSFEELYRNAYNLVLHKYGELLYNGVQNVVADHLKIVAQSCIECPDDRLLDELKKQWDDHKTTMVMIRDILMYMDRNFVTQYKKVPVYEMGLIIFREKVSGHPRVKTHLMTLMLDNINAERRGEQVDRILLKHTVNMLVELGVQGKNVYRECFEDQFLDHTRKFYQDESKQYISQNPCSDYLKKAERRIREEKARVQNYLHESTMEKIQELCDEEWILVHYKTLIHMNNSGCAWMFEHDKVQDLERMYVLFSRVPQTLKEVQKVMMDCMCEAGRDVLNDPDKVKDPVSFITAILNLKHKYDRFVKESFKESKDFQLALKQAFESFLNKDTRTAQYLSLYVDDQFRKGLKGMSSDADVDAALEQVVTVFRFLQDKDVFENFYKQHLARRLLTGRSVSDEAERSMISKLKSECGHQYTSKLEGMFQDMKLSEDIMKQYKNSFATSAARSSRPGPASSSASAIDLKVSVLTSGFWPGPPGAPCELPPEVQECCSRFETFYLAKHTGRRLSWQPQHGFADLKAHMPKSKHELNVSTYQMCILMLFNQHGNLSYQDLQLRTNIPLEELKRHLMSLYVNPKAKILVRLDADKEKKDLEDSDQFAVNPQFESKLLRIKVPLVQLKSADGPTMSREAPDGSAGGDVPATVEEDRKHLVEAVIVRVMKSRKQLEHNQLVMEVTRHLTARFQPSPTLIKQRIEKLIEREYLERSQSDRRVYNYLA</sequence>
<dbReference type="Pfam" id="PF10557">
    <property type="entry name" value="Cullin_Nedd8"/>
    <property type="match status" value="1"/>
</dbReference>
<dbReference type="PANTHER" id="PTHR11932">
    <property type="entry name" value="CULLIN"/>
    <property type="match status" value="1"/>
</dbReference>
<dbReference type="FunFam" id="1.20.1310.10:FF:000006">
    <property type="entry name" value="Cullin 3"/>
    <property type="match status" value="1"/>
</dbReference>
<dbReference type="InterPro" id="IPR036390">
    <property type="entry name" value="WH_DNA-bd_sf"/>
</dbReference>
<dbReference type="SMART" id="SM00884">
    <property type="entry name" value="Cullin_Nedd8"/>
    <property type="match status" value="1"/>
</dbReference>
<evidence type="ECO:0000259" key="7">
    <source>
        <dbReference type="PROSITE" id="PS50069"/>
    </source>
</evidence>
<proteinExistence type="inferred from homology"/>
<dbReference type="Pfam" id="PF00888">
    <property type="entry name" value="Cullin"/>
    <property type="match status" value="1"/>
</dbReference>
<name>A0AA36I9K1_9DINO</name>
<dbReference type="PROSITE" id="PS50069">
    <property type="entry name" value="CULLIN_2"/>
    <property type="match status" value="1"/>
</dbReference>
<dbReference type="InterPro" id="IPR045093">
    <property type="entry name" value="Cullin"/>
</dbReference>
<dbReference type="Gene3D" id="1.10.10.10">
    <property type="entry name" value="Winged helix-like DNA-binding domain superfamily/Winged helix DNA-binding domain"/>
    <property type="match status" value="1"/>
</dbReference>
<reference evidence="8" key="1">
    <citation type="submission" date="2023-08" db="EMBL/GenBank/DDBJ databases">
        <authorList>
            <person name="Chen Y."/>
            <person name="Shah S."/>
            <person name="Dougan E. K."/>
            <person name="Thang M."/>
            <person name="Chan C."/>
        </authorList>
    </citation>
    <scope>NUCLEOTIDE SEQUENCE</scope>
</reference>
<dbReference type="SUPFAM" id="SSF74788">
    <property type="entry name" value="Cullin repeat-like"/>
    <property type="match status" value="1"/>
</dbReference>
<dbReference type="FunFam" id="1.10.10.10:FF:000014">
    <property type="entry name" value="Cullin 1"/>
    <property type="match status" value="1"/>
</dbReference>
<dbReference type="Gene3D" id="1.20.1310.10">
    <property type="entry name" value="Cullin Repeats"/>
    <property type="match status" value="4"/>
</dbReference>
<dbReference type="GO" id="GO:0031625">
    <property type="term" value="F:ubiquitin protein ligase binding"/>
    <property type="evidence" value="ECO:0007669"/>
    <property type="project" value="InterPro"/>
</dbReference>
<dbReference type="Gene3D" id="3.30.230.130">
    <property type="entry name" value="Cullin, Chain C, Domain 2"/>
    <property type="match status" value="1"/>
</dbReference>
<evidence type="ECO:0000256" key="6">
    <source>
        <dbReference type="SAM" id="MobiDB-lite"/>
    </source>
</evidence>
<dbReference type="EMBL" id="CAUJNA010000924">
    <property type="protein sequence ID" value="CAJ1382630.1"/>
    <property type="molecule type" value="Genomic_DNA"/>
</dbReference>
<dbReference type="SMART" id="SM00182">
    <property type="entry name" value="CULLIN"/>
    <property type="match status" value="1"/>
</dbReference>
<dbReference type="GO" id="GO:0006511">
    <property type="term" value="P:ubiquitin-dependent protein catabolic process"/>
    <property type="evidence" value="ECO:0007669"/>
    <property type="project" value="InterPro"/>
</dbReference>
<dbReference type="AlphaFoldDB" id="A0AA36I9K1"/>
<evidence type="ECO:0000256" key="4">
    <source>
        <dbReference type="PROSITE-ProRule" id="PRU00330"/>
    </source>
</evidence>
<accession>A0AA36I9K1</accession>
<keyword evidence="2" id="KW-1017">Isopeptide bond</keyword>
<dbReference type="SUPFAM" id="SSF75632">
    <property type="entry name" value="Cullin homology domain"/>
    <property type="match status" value="1"/>
</dbReference>
<dbReference type="InterPro" id="IPR016157">
    <property type="entry name" value="Cullin_CS"/>
</dbReference>
<dbReference type="GO" id="GO:0031461">
    <property type="term" value="C:cullin-RING ubiquitin ligase complex"/>
    <property type="evidence" value="ECO:0007669"/>
    <property type="project" value="InterPro"/>
</dbReference>
<gene>
    <name evidence="8" type="ORF">EVOR1521_LOCUS9969</name>
</gene>
<feature type="domain" description="Cullin family profile" evidence="7">
    <location>
        <begin position="380"/>
        <end position="620"/>
    </location>
</feature>
<evidence type="ECO:0000256" key="1">
    <source>
        <dbReference type="ARBA" id="ARBA00006019"/>
    </source>
</evidence>
<comment type="similarity">
    <text evidence="1 4 5">Belongs to the cullin family.</text>
</comment>
<dbReference type="InterPro" id="IPR059120">
    <property type="entry name" value="Cullin-like_AB"/>
</dbReference>
<evidence type="ECO:0000256" key="3">
    <source>
        <dbReference type="ARBA" id="ARBA00022843"/>
    </source>
</evidence>
<dbReference type="InterPro" id="IPR019559">
    <property type="entry name" value="Cullin_neddylation_domain"/>
</dbReference>
<evidence type="ECO:0000256" key="5">
    <source>
        <dbReference type="RuleBase" id="RU003829"/>
    </source>
</evidence>
<evidence type="ECO:0000256" key="2">
    <source>
        <dbReference type="ARBA" id="ARBA00022499"/>
    </source>
</evidence>
<dbReference type="InterPro" id="IPR036388">
    <property type="entry name" value="WH-like_DNA-bd_sf"/>
</dbReference>
<dbReference type="InterPro" id="IPR001373">
    <property type="entry name" value="Cullin_N"/>
</dbReference>
<dbReference type="InterPro" id="IPR036317">
    <property type="entry name" value="Cullin_homology_sf"/>
</dbReference>
<evidence type="ECO:0000313" key="8">
    <source>
        <dbReference type="EMBL" id="CAJ1382630.1"/>
    </source>
</evidence>
<organism evidence="8 9">
    <name type="scientific">Effrenium voratum</name>
    <dbReference type="NCBI Taxonomy" id="2562239"/>
    <lineage>
        <taxon>Eukaryota</taxon>
        <taxon>Sar</taxon>
        <taxon>Alveolata</taxon>
        <taxon>Dinophyceae</taxon>
        <taxon>Suessiales</taxon>
        <taxon>Symbiodiniaceae</taxon>
        <taxon>Effrenium</taxon>
    </lineage>
</organism>
<dbReference type="PROSITE" id="PS01256">
    <property type="entry name" value="CULLIN_1"/>
    <property type="match status" value="1"/>
</dbReference>
<dbReference type="Proteomes" id="UP001178507">
    <property type="component" value="Unassembled WGS sequence"/>
</dbReference>
<evidence type="ECO:0000313" key="9">
    <source>
        <dbReference type="Proteomes" id="UP001178507"/>
    </source>
</evidence>
<dbReference type="SUPFAM" id="SSF46785">
    <property type="entry name" value="Winged helix' DNA-binding domain"/>
    <property type="match status" value="1"/>
</dbReference>